<evidence type="ECO:0000259" key="8">
    <source>
        <dbReference type="PROSITE" id="PS51101"/>
    </source>
</evidence>
<gene>
    <name evidence="9" type="ORF">WMO29_06200</name>
</gene>
<dbReference type="Proteomes" id="UP001438008">
    <property type="component" value="Unassembled WGS sequence"/>
</dbReference>
<evidence type="ECO:0000313" key="9">
    <source>
        <dbReference type="EMBL" id="MEQ2472081.1"/>
    </source>
</evidence>
<keyword evidence="7" id="KW-0418">Kinase</keyword>
<dbReference type="EC" id="2.7.1.-" evidence="9"/>
<dbReference type="EMBL" id="JBBMFE010000004">
    <property type="protein sequence ID" value="MEQ2472081.1"/>
    <property type="molecule type" value="Genomic_DNA"/>
</dbReference>
<dbReference type="PROSITE" id="PS51101">
    <property type="entry name" value="PTS_EIIB_TYPE_4"/>
    <property type="match status" value="1"/>
</dbReference>
<dbReference type="InterPro" id="IPR004720">
    <property type="entry name" value="PTS_IIB_sorbose-sp"/>
</dbReference>
<feature type="domain" description="PTS EIIB type-4" evidence="8">
    <location>
        <begin position="1"/>
        <end position="163"/>
    </location>
</feature>
<comment type="caution">
    <text evidence="9">The sequence shown here is derived from an EMBL/GenBank/DDBJ whole genome shotgun (WGS) entry which is preliminary data.</text>
</comment>
<reference evidence="9 10" key="1">
    <citation type="submission" date="2024-03" db="EMBL/GenBank/DDBJ databases">
        <title>Human intestinal bacterial collection.</title>
        <authorList>
            <person name="Pauvert C."/>
            <person name="Hitch T.C.A."/>
            <person name="Clavel T."/>
        </authorList>
    </citation>
    <scope>NUCLEOTIDE SEQUENCE [LARGE SCALE GENOMIC DNA]</scope>
    <source>
        <strain evidence="9 10">CLA-AA-H132</strain>
    </source>
</reference>
<keyword evidence="6" id="KW-0598">Phosphotransferase system</keyword>
<accession>A0ABV1FFB0</accession>
<organism evidence="9 10">
    <name type="scientific">Laedolimicola intestinihominis</name>
    <dbReference type="NCBI Taxonomy" id="3133166"/>
    <lineage>
        <taxon>Bacteria</taxon>
        <taxon>Bacillati</taxon>
        <taxon>Bacillota</taxon>
        <taxon>Clostridia</taxon>
        <taxon>Lachnospirales</taxon>
        <taxon>Lachnospiraceae</taxon>
        <taxon>Laedolimicola</taxon>
    </lineage>
</organism>
<keyword evidence="4 9" id="KW-0762">Sugar transport</keyword>
<dbReference type="Gene3D" id="3.40.35.10">
    <property type="entry name" value="Phosphotransferase system, sorbose subfamily IIB component"/>
    <property type="match status" value="1"/>
</dbReference>
<dbReference type="GO" id="GO:0016740">
    <property type="term" value="F:transferase activity"/>
    <property type="evidence" value="ECO:0007669"/>
    <property type="project" value="UniProtKB-KW"/>
</dbReference>
<keyword evidence="10" id="KW-1185">Reference proteome</keyword>
<protein>
    <submittedName>
        <fullName evidence="9">PTS sugar transporter subunit IIB</fullName>
        <ecNumber evidence="9">2.7.1.-</ecNumber>
    </submittedName>
</protein>
<dbReference type="InterPro" id="IPR036667">
    <property type="entry name" value="PTS_IIB_sorbose-sp_sf"/>
</dbReference>
<proteinExistence type="predicted"/>
<evidence type="ECO:0000256" key="4">
    <source>
        <dbReference type="ARBA" id="ARBA00022597"/>
    </source>
</evidence>
<keyword evidence="3" id="KW-0963">Cytoplasm</keyword>
<name>A0ABV1FFB0_9FIRM</name>
<dbReference type="Pfam" id="PF03830">
    <property type="entry name" value="PTSIIB_sorb"/>
    <property type="match status" value="1"/>
</dbReference>
<comment type="subcellular location">
    <subcellularLocation>
        <location evidence="1">Cytoplasm</location>
    </subcellularLocation>
</comment>
<dbReference type="SUPFAM" id="SSF52728">
    <property type="entry name" value="PTS IIb component"/>
    <property type="match status" value="1"/>
</dbReference>
<keyword evidence="5 9" id="KW-0808">Transferase</keyword>
<evidence type="ECO:0000256" key="5">
    <source>
        <dbReference type="ARBA" id="ARBA00022679"/>
    </source>
</evidence>
<keyword evidence="2" id="KW-0813">Transport</keyword>
<dbReference type="RefSeq" id="WP_178039366.1">
    <property type="nucleotide sequence ID" value="NZ_JBBMFE010000004.1"/>
</dbReference>
<evidence type="ECO:0000256" key="2">
    <source>
        <dbReference type="ARBA" id="ARBA00022448"/>
    </source>
</evidence>
<evidence type="ECO:0000256" key="1">
    <source>
        <dbReference type="ARBA" id="ARBA00004496"/>
    </source>
</evidence>
<evidence type="ECO:0000256" key="3">
    <source>
        <dbReference type="ARBA" id="ARBA00022490"/>
    </source>
</evidence>
<evidence type="ECO:0000256" key="6">
    <source>
        <dbReference type="ARBA" id="ARBA00022683"/>
    </source>
</evidence>
<sequence length="163" mass="18243">MRNVVLARIDERLLHGQVCTKWMQATHANVIVLADDDLVNDKFTCKIFMGMKPAGTELQIFTVDQAIEYLKEDSPENEKVMLLTKCAQSFLRMNEAGVVYDKIICGSAAVSGNKYGKRKKLIRDLFASDSEKDAMRALIDKGVTMVYQLAIDNAPVDLAKLLK</sequence>
<evidence type="ECO:0000256" key="7">
    <source>
        <dbReference type="ARBA" id="ARBA00022777"/>
    </source>
</evidence>
<evidence type="ECO:0000313" key="10">
    <source>
        <dbReference type="Proteomes" id="UP001438008"/>
    </source>
</evidence>